<dbReference type="EMBL" id="JACGCI010000148">
    <property type="protein sequence ID" value="KAF6743291.1"/>
    <property type="molecule type" value="Genomic_DNA"/>
</dbReference>
<keyword evidence="3" id="KW-1185">Reference proteome</keyword>
<protein>
    <submittedName>
        <fullName evidence="2">Uncharacterized protein</fullName>
    </submittedName>
</protein>
<organism evidence="2 3">
    <name type="scientific">Ephemerocybe angulata</name>
    <dbReference type="NCBI Taxonomy" id="980116"/>
    <lineage>
        <taxon>Eukaryota</taxon>
        <taxon>Fungi</taxon>
        <taxon>Dikarya</taxon>
        <taxon>Basidiomycota</taxon>
        <taxon>Agaricomycotina</taxon>
        <taxon>Agaricomycetes</taxon>
        <taxon>Agaricomycetidae</taxon>
        <taxon>Agaricales</taxon>
        <taxon>Agaricineae</taxon>
        <taxon>Psathyrellaceae</taxon>
        <taxon>Ephemerocybe</taxon>
    </lineage>
</organism>
<feature type="compositionally biased region" description="Basic residues" evidence="1">
    <location>
        <begin position="25"/>
        <end position="41"/>
    </location>
</feature>
<evidence type="ECO:0000313" key="2">
    <source>
        <dbReference type="EMBL" id="KAF6743291.1"/>
    </source>
</evidence>
<dbReference type="Proteomes" id="UP000521943">
    <property type="component" value="Unassembled WGS sequence"/>
</dbReference>
<evidence type="ECO:0000313" key="3">
    <source>
        <dbReference type="Proteomes" id="UP000521943"/>
    </source>
</evidence>
<feature type="region of interest" description="Disordered" evidence="1">
    <location>
        <begin position="1"/>
        <end position="70"/>
    </location>
</feature>
<feature type="compositionally biased region" description="Low complexity" evidence="1">
    <location>
        <begin position="12"/>
        <end position="24"/>
    </location>
</feature>
<comment type="caution">
    <text evidence="2">The sequence shown here is derived from an EMBL/GenBank/DDBJ whole genome shotgun (WGS) entry which is preliminary data.</text>
</comment>
<dbReference type="OrthoDB" id="2654423at2759"/>
<dbReference type="AlphaFoldDB" id="A0A8H6HBR5"/>
<accession>A0A8H6HBR5</accession>
<name>A0A8H6HBR5_9AGAR</name>
<sequence>MGRPRKYFTAEAKAAANRNKSARSYQKHSQKINKRRRRQYQKSHQPSPPEIIQPKPGPPTGNAPKPEPEPHYWLERARQIPDRIDHVIGKDRMQYFERACQVFLDAPGNETEKANVHRTLTTVNSISERLTHYHNKILNLFGVGDEWKEVQTIALSTRETIQVLEEITVLGTVAHEDLIQSYADGDLLYQKLHK</sequence>
<evidence type="ECO:0000256" key="1">
    <source>
        <dbReference type="SAM" id="MobiDB-lite"/>
    </source>
</evidence>
<feature type="compositionally biased region" description="Pro residues" evidence="1">
    <location>
        <begin position="46"/>
        <end position="61"/>
    </location>
</feature>
<gene>
    <name evidence="2" type="ORF">DFP72DRAFT_1080247</name>
</gene>
<reference evidence="2 3" key="1">
    <citation type="submission" date="2020-07" db="EMBL/GenBank/DDBJ databases">
        <title>Comparative genomics of pyrophilous fungi reveals a link between fire events and developmental genes.</title>
        <authorList>
            <consortium name="DOE Joint Genome Institute"/>
            <person name="Steindorff A.S."/>
            <person name="Carver A."/>
            <person name="Calhoun S."/>
            <person name="Stillman K."/>
            <person name="Liu H."/>
            <person name="Lipzen A."/>
            <person name="Pangilinan J."/>
            <person name="Labutti K."/>
            <person name="Bruns T.D."/>
            <person name="Grigoriev I.V."/>
        </authorList>
    </citation>
    <scope>NUCLEOTIDE SEQUENCE [LARGE SCALE GENOMIC DNA]</scope>
    <source>
        <strain evidence="2 3">CBS 144469</strain>
    </source>
</reference>
<proteinExistence type="predicted"/>